<feature type="transmembrane region" description="Helical" evidence="1">
    <location>
        <begin position="15"/>
        <end position="33"/>
    </location>
</feature>
<keyword evidence="3" id="KW-1185">Reference proteome</keyword>
<protein>
    <recommendedName>
        <fullName evidence="4">Small integral membrane protein 26</fullName>
    </recommendedName>
</protein>
<organism evidence="2 3">
    <name type="scientific">Hymenochirus boettgeri</name>
    <name type="common">Congo dwarf clawed frog</name>
    <dbReference type="NCBI Taxonomy" id="247094"/>
    <lineage>
        <taxon>Eukaryota</taxon>
        <taxon>Metazoa</taxon>
        <taxon>Chordata</taxon>
        <taxon>Craniata</taxon>
        <taxon>Vertebrata</taxon>
        <taxon>Euteleostomi</taxon>
        <taxon>Amphibia</taxon>
        <taxon>Batrachia</taxon>
        <taxon>Anura</taxon>
        <taxon>Pipoidea</taxon>
        <taxon>Pipidae</taxon>
        <taxon>Pipinae</taxon>
        <taxon>Hymenochirus</taxon>
    </lineage>
</organism>
<keyword evidence="1" id="KW-0812">Transmembrane</keyword>
<evidence type="ECO:0000313" key="3">
    <source>
        <dbReference type="Proteomes" id="UP000812440"/>
    </source>
</evidence>
<sequence>MDFKDFSRWNIRFSVLYAAGIWGAVAAYSYYYLFDKGASRATSVINQQQDSKEELQETLTIPVQPNKPGLNIKSTVTYKENYVPYSTKILNVFMRLPFNSAPVSTANDSKEK</sequence>
<dbReference type="PANTHER" id="PTHR40386:SF1">
    <property type="entry name" value="SMALL INTEGRAL MEMBRANE PROTEIN 26"/>
    <property type="match status" value="1"/>
</dbReference>
<dbReference type="Proteomes" id="UP000812440">
    <property type="component" value="Chromosome 5"/>
</dbReference>
<keyword evidence="1" id="KW-0472">Membrane</keyword>
<comment type="caution">
    <text evidence="2">The sequence shown here is derived from an EMBL/GenBank/DDBJ whole genome shotgun (WGS) entry which is preliminary data.</text>
</comment>
<evidence type="ECO:0000256" key="1">
    <source>
        <dbReference type="SAM" id="Phobius"/>
    </source>
</evidence>
<evidence type="ECO:0008006" key="4">
    <source>
        <dbReference type="Google" id="ProtNLM"/>
    </source>
</evidence>
<dbReference type="EMBL" id="JAACNH010000004">
    <property type="protein sequence ID" value="KAG8444019.1"/>
    <property type="molecule type" value="Genomic_DNA"/>
</dbReference>
<keyword evidence="1" id="KW-1133">Transmembrane helix</keyword>
<reference evidence="2" key="1">
    <citation type="thesis" date="2020" institute="ProQuest LLC" country="789 East Eisenhower Parkway, Ann Arbor, MI, USA">
        <title>Comparative Genomics and Chromosome Evolution.</title>
        <authorList>
            <person name="Mudd A.B."/>
        </authorList>
    </citation>
    <scope>NUCLEOTIDE SEQUENCE</scope>
    <source>
        <strain evidence="2">Female2</strain>
        <tissue evidence="2">Blood</tissue>
    </source>
</reference>
<dbReference type="OrthoDB" id="9905290at2759"/>
<dbReference type="PANTHER" id="PTHR40386">
    <property type="entry name" value="SMALL INTEGRAL MEMBRANE PROTEIN 26"/>
    <property type="match status" value="1"/>
</dbReference>
<name>A0A8T2JFS5_9PIPI</name>
<gene>
    <name evidence="2" type="ORF">GDO86_009275</name>
</gene>
<dbReference type="InterPro" id="IPR038831">
    <property type="entry name" value="SMIM26"/>
</dbReference>
<dbReference type="AlphaFoldDB" id="A0A8T2JFS5"/>
<evidence type="ECO:0000313" key="2">
    <source>
        <dbReference type="EMBL" id="KAG8444019.1"/>
    </source>
</evidence>
<proteinExistence type="predicted"/>
<accession>A0A8T2JFS5</accession>